<dbReference type="InterPro" id="IPR015797">
    <property type="entry name" value="NUDIX_hydrolase-like_dom_sf"/>
</dbReference>
<evidence type="ECO:0000313" key="2">
    <source>
        <dbReference type="Proteomes" id="UP000596351"/>
    </source>
</evidence>
<keyword evidence="2" id="KW-1185">Reference proteome</keyword>
<keyword evidence="1" id="KW-0378">Hydrolase</keyword>
<dbReference type="Proteomes" id="UP000596351">
    <property type="component" value="Chromosome"/>
</dbReference>
<gene>
    <name evidence="1" type="ORF">D4A92_18845</name>
</gene>
<dbReference type="Gene3D" id="3.90.79.10">
    <property type="entry name" value="Nucleoside Triphosphate Pyrophosphohydrolase"/>
    <property type="match status" value="1"/>
</dbReference>
<dbReference type="GO" id="GO:0016787">
    <property type="term" value="F:hydrolase activity"/>
    <property type="evidence" value="ECO:0007669"/>
    <property type="project" value="UniProtKB-KW"/>
</dbReference>
<dbReference type="RefSeq" id="WP_203016527.1">
    <property type="nucleotide sequence ID" value="NZ_CP032405.1"/>
</dbReference>
<accession>A0ABX7F101</accession>
<dbReference type="EMBL" id="CP032405">
    <property type="protein sequence ID" value="QRF53356.1"/>
    <property type="molecule type" value="Genomic_DNA"/>
</dbReference>
<dbReference type="SUPFAM" id="SSF55811">
    <property type="entry name" value="Nudix"/>
    <property type="match status" value="1"/>
</dbReference>
<proteinExistence type="predicted"/>
<evidence type="ECO:0000313" key="1">
    <source>
        <dbReference type="EMBL" id="QRF53356.1"/>
    </source>
</evidence>
<name>A0ABX7F101_9HYPH</name>
<protein>
    <submittedName>
        <fullName evidence="1">NUDIX hydrolase</fullName>
    </submittedName>
</protein>
<organism evidence="1 2">
    <name type="scientific">Rhizobium rosettiformans</name>
    <dbReference type="NCBI Taxonomy" id="1368430"/>
    <lineage>
        <taxon>Bacteria</taxon>
        <taxon>Pseudomonadati</taxon>
        <taxon>Pseudomonadota</taxon>
        <taxon>Alphaproteobacteria</taxon>
        <taxon>Hyphomicrobiales</taxon>
        <taxon>Rhizobiaceae</taxon>
        <taxon>Rhizobium/Agrobacterium group</taxon>
        <taxon>Rhizobium</taxon>
    </lineage>
</organism>
<reference evidence="1 2" key="1">
    <citation type="submission" date="2018-09" db="EMBL/GenBank/DDBJ databases">
        <title>Rhizobium sp. MAE2-X.</title>
        <authorList>
            <person name="Lee Y."/>
            <person name="Jeon C.O."/>
        </authorList>
    </citation>
    <scope>NUCLEOTIDE SEQUENCE [LARGE SCALE GENOMIC DNA]</scope>
    <source>
        <strain evidence="1 2">MAE2-X</strain>
    </source>
</reference>
<sequence length="245" mass="27163">MSDLLTDEVGLPADGSLHPVRSLVLRVSPDPHPLDLTQNAAIFENWEREVAANPALFNGRMILQRQIRYRDGHLEALGHVSNFATFLWWRRQAEFAGACHLFGYPVLVSSDGALVAVEMAPHTANPGQVYFAAGSLDLSDVVDGVCDIEGNMRREVMEETGLDLDLTRADPVLYASYRSRRLTLARVFTFSETAQALADRIDAFARDCPEPEISRAVVIRSGDPTAQRYGAAMLPILGWYFQDRG</sequence>